<reference evidence="6 7" key="1">
    <citation type="submission" date="2019-09" db="EMBL/GenBank/DDBJ databases">
        <title>Genome Sequences of Streptomyces kaniharaensis ATCC 21070.</title>
        <authorList>
            <person name="Zhu W."/>
            <person name="De Crecy-Lagard V."/>
            <person name="Richards N.G."/>
        </authorList>
    </citation>
    <scope>NUCLEOTIDE SEQUENCE [LARGE SCALE GENOMIC DNA]</scope>
    <source>
        <strain evidence="6 7">SF-557</strain>
    </source>
</reference>
<dbReference type="Gene3D" id="1.10.357.10">
    <property type="entry name" value="Tetracycline Repressor, domain 2"/>
    <property type="match status" value="1"/>
</dbReference>
<dbReference type="SUPFAM" id="SSF48498">
    <property type="entry name" value="Tetracyclin repressor-like, C-terminal domain"/>
    <property type="match status" value="1"/>
</dbReference>
<evidence type="ECO:0000256" key="4">
    <source>
        <dbReference type="PROSITE-ProRule" id="PRU00335"/>
    </source>
</evidence>
<dbReference type="AlphaFoldDB" id="A0A6N7KVR5"/>
<protein>
    <submittedName>
        <fullName evidence="6">TetR/AcrR family transcriptional regulator</fullName>
    </submittedName>
</protein>
<evidence type="ECO:0000313" key="7">
    <source>
        <dbReference type="Proteomes" id="UP000450000"/>
    </source>
</evidence>
<dbReference type="Proteomes" id="UP000450000">
    <property type="component" value="Unassembled WGS sequence"/>
</dbReference>
<name>A0A6N7KVR5_9ACTN</name>
<accession>A0A6N7KVR5</accession>
<comment type="caution">
    <text evidence="6">The sequence shown here is derived from an EMBL/GenBank/DDBJ whole genome shotgun (WGS) entry which is preliminary data.</text>
</comment>
<dbReference type="OrthoDB" id="3210322at2"/>
<dbReference type="InterPro" id="IPR009057">
    <property type="entry name" value="Homeodomain-like_sf"/>
</dbReference>
<keyword evidence="2 4" id="KW-0238">DNA-binding</keyword>
<dbReference type="GO" id="GO:0003700">
    <property type="term" value="F:DNA-binding transcription factor activity"/>
    <property type="evidence" value="ECO:0007669"/>
    <property type="project" value="TreeGrafter"/>
</dbReference>
<dbReference type="InterPro" id="IPR050109">
    <property type="entry name" value="HTH-type_TetR-like_transc_reg"/>
</dbReference>
<keyword evidence="3" id="KW-0804">Transcription</keyword>
<dbReference type="PANTHER" id="PTHR30055:SF243">
    <property type="entry name" value="HTH-TYPE TRANSCRIPTIONAL REGULATOR RV1816"/>
    <property type="match status" value="1"/>
</dbReference>
<dbReference type="InterPro" id="IPR001647">
    <property type="entry name" value="HTH_TetR"/>
</dbReference>
<dbReference type="SUPFAM" id="SSF46689">
    <property type="entry name" value="Homeodomain-like"/>
    <property type="match status" value="1"/>
</dbReference>
<proteinExistence type="predicted"/>
<dbReference type="InterPro" id="IPR036271">
    <property type="entry name" value="Tet_transcr_reg_TetR-rel_C_sf"/>
</dbReference>
<dbReference type="PANTHER" id="PTHR30055">
    <property type="entry name" value="HTH-TYPE TRANSCRIPTIONAL REGULATOR RUTR"/>
    <property type="match status" value="1"/>
</dbReference>
<keyword evidence="7" id="KW-1185">Reference proteome</keyword>
<dbReference type="Pfam" id="PF00440">
    <property type="entry name" value="TetR_N"/>
    <property type="match status" value="1"/>
</dbReference>
<dbReference type="RefSeq" id="WP_153465126.1">
    <property type="nucleotide sequence ID" value="NZ_WBOF01000001.1"/>
</dbReference>
<evidence type="ECO:0000313" key="6">
    <source>
        <dbReference type="EMBL" id="MQS15551.1"/>
    </source>
</evidence>
<dbReference type="EMBL" id="WBOF01000001">
    <property type="protein sequence ID" value="MQS15551.1"/>
    <property type="molecule type" value="Genomic_DNA"/>
</dbReference>
<keyword evidence="1" id="KW-0805">Transcription regulation</keyword>
<organism evidence="6 7">
    <name type="scientific">Streptomyces kaniharaensis</name>
    <dbReference type="NCBI Taxonomy" id="212423"/>
    <lineage>
        <taxon>Bacteria</taxon>
        <taxon>Bacillati</taxon>
        <taxon>Actinomycetota</taxon>
        <taxon>Actinomycetes</taxon>
        <taxon>Kitasatosporales</taxon>
        <taxon>Streptomycetaceae</taxon>
        <taxon>Streptomyces</taxon>
    </lineage>
</organism>
<evidence type="ECO:0000256" key="2">
    <source>
        <dbReference type="ARBA" id="ARBA00023125"/>
    </source>
</evidence>
<sequence>MVRQVAEAPVLTRRERARQATIAEIKSVGRELLAGEGESGVTIRAIAREMGMTAPAVYRYFTSHELLIRALRADVFAEAARAVLTGADDGAARDDALGRLLAAGRALRRWALSHRHEFSFVLGRSPVSPDDACDDEAQDAGWVFGSAFAGLLFELWLTRPFPVPAESELAPELVEQLNGLRISRQLDLPVGAIAVMLSGWVRLHGVICLDVLGHLAFVLPDAEAFFEHELHRLCTELGMADGYRPPR</sequence>
<dbReference type="InterPro" id="IPR025996">
    <property type="entry name" value="MT1864/Rv1816-like_C"/>
</dbReference>
<evidence type="ECO:0000256" key="1">
    <source>
        <dbReference type="ARBA" id="ARBA00023015"/>
    </source>
</evidence>
<dbReference type="PROSITE" id="PS50977">
    <property type="entry name" value="HTH_TETR_2"/>
    <property type="match status" value="1"/>
</dbReference>
<evidence type="ECO:0000256" key="3">
    <source>
        <dbReference type="ARBA" id="ARBA00023163"/>
    </source>
</evidence>
<feature type="DNA-binding region" description="H-T-H motif" evidence="4">
    <location>
        <begin position="42"/>
        <end position="61"/>
    </location>
</feature>
<gene>
    <name evidence="6" type="ORF">F7Q99_25585</name>
</gene>
<dbReference type="Pfam" id="PF13305">
    <property type="entry name" value="TetR_C_33"/>
    <property type="match status" value="1"/>
</dbReference>
<feature type="domain" description="HTH tetR-type" evidence="5">
    <location>
        <begin position="19"/>
        <end position="79"/>
    </location>
</feature>
<dbReference type="GO" id="GO:0000976">
    <property type="term" value="F:transcription cis-regulatory region binding"/>
    <property type="evidence" value="ECO:0007669"/>
    <property type="project" value="TreeGrafter"/>
</dbReference>
<evidence type="ECO:0000259" key="5">
    <source>
        <dbReference type="PROSITE" id="PS50977"/>
    </source>
</evidence>